<name>A0A9X3LI60_9BACL</name>
<dbReference type="Proteomes" id="UP001152173">
    <property type="component" value="Unassembled WGS sequence"/>
</dbReference>
<sequence length="181" mass="20291">MKDLDTPTKIIDLDIQKIGKTSLVLTVVLSVMLLLLNSIAHQDFSYHPSWLGLFLFVFGYIIFIVLHEATHLIGFVIFANVPWHSLDYGINLKLGVAYATSTEPVQNKAMKKVLILPFWITGVLPAVIGIFINSPLLVLLGAWLIAGAAGDFAMIKELRTVRNDAWIKDDPERPKLYVFEE</sequence>
<keyword evidence="1" id="KW-0472">Membrane</keyword>
<organism evidence="2 3">
    <name type="scientific">Paenisporosarcina quisquiliarum</name>
    <dbReference type="NCBI Taxonomy" id="365346"/>
    <lineage>
        <taxon>Bacteria</taxon>
        <taxon>Bacillati</taxon>
        <taxon>Bacillota</taxon>
        <taxon>Bacilli</taxon>
        <taxon>Bacillales</taxon>
        <taxon>Caryophanaceae</taxon>
        <taxon>Paenisporosarcina</taxon>
    </lineage>
</organism>
<feature type="transmembrane region" description="Helical" evidence="1">
    <location>
        <begin position="46"/>
        <end position="66"/>
    </location>
</feature>
<keyword evidence="1" id="KW-1133">Transmembrane helix</keyword>
<gene>
    <name evidence="2" type="ORF">M9R32_14445</name>
</gene>
<evidence type="ECO:0000313" key="3">
    <source>
        <dbReference type="Proteomes" id="UP001152173"/>
    </source>
</evidence>
<reference evidence="2" key="1">
    <citation type="submission" date="2022-05" db="EMBL/GenBank/DDBJ databases">
        <authorList>
            <person name="Colautti A."/>
            <person name="Iacumin L."/>
        </authorList>
    </citation>
    <scope>NUCLEOTIDE SEQUENCE</scope>
    <source>
        <strain evidence="2">SK 55</strain>
    </source>
</reference>
<proteinExistence type="predicted"/>
<feature type="transmembrane region" description="Helical" evidence="1">
    <location>
        <begin position="138"/>
        <end position="155"/>
    </location>
</feature>
<dbReference type="Pfam" id="PF11667">
    <property type="entry name" value="DUF3267"/>
    <property type="match status" value="1"/>
</dbReference>
<feature type="transmembrane region" description="Helical" evidence="1">
    <location>
        <begin position="21"/>
        <end position="40"/>
    </location>
</feature>
<dbReference type="EMBL" id="JAMKBJ010000016">
    <property type="protein sequence ID" value="MCZ8538393.1"/>
    <property type="molecule type" value="Genomic_DNA"/>
</dbReference>
<feature type="transmembrane region" description="Helical" evidence="1">
    <location>
        <begin position="113"/>
        <end position="132"/>
    </location>
</feature>
<accession>A0A9X3LI60</accession>
<evidence type="ECO:0000256" key="1">
    <source>
        <dbReference type="SAM" id="Phobius"/>
    </source>
</evidence>
<dbReference type="RefSeq" id="WP_269927461.1">
    <property type="nucleotide sequence ID" value="NZ_JAMKBJ010000016.1"/>
</dbReference>
<dbReference type="InterPro" id="IPR021683">
    <property type="entry name" value="DUF3267"/>
</dbReference>
<keyword evidence="3" id="KW-1185">Reference proteome</keyword>
<protein>
    <submittedName>
        <fullName evidence="2">DUF3267 domain-containing protein</fullName>
    </submittedName>
</protein>
<comment type="caution">
    <text evidence="2">The sequence shown here is derived from an EMBL/GenBank/DDBJ whole genome shotgun (WGS) entry which is preliminary data.</text>
</comment>
<keyword evidence="1" id="KW-0812">Transmembrane</keyword>
<evidence type="ECO:0000313" key="2">
    <source>
        <dbReference type="EMBL" id="MCZ8538393.1"/>
    </source>
</evidence>
<dbReference type="AlphaFoldDB" id="A0A9X3LI60"/>